<keyword evidence="6 7" id="KW-0472">Membrane</keyword>
<feature type="domain" description="ABC transmembrane type-1" evidence="9">
    <location>
        <begin position="40"/>
        <end position="318"/>
    </location>
</feature>
<keyword evidence="5 7" id="KW-1133">Transmembrane helix</keyword>
<reference evidence="11" key="1">
    <citation type="journal article" date="2019" name="Int. J. Syst. Evol. Microbiol.">
        <title>The Global Catalogue of Microorganisms (GCM) 10K type strain sequencing project: providing services to taxonomists for standard genome sequencing and annotation.</title>
        <authorList>
            <consortium name="The Broad Institute Genomics Platform"/>
            <consortium name="The Broad Institute Genome Sequencing Center for Infectious Disease"/>
            <person name="Wu L."/>
            <person name="Ma J."/>
        </authorList>
    </citation>
    <scope>NUCLEOTIDE SEQUENCE [LARGE SCALE GENOMIC DNA]</scope>
    <source>
        <strain evidence="11">CCUG 53270</strain>
    </source>
</reference>
<dbReference type="EMBL" id="JBHTLU010000012">
    <property type="protein sequence ID" value="MFD1219923.1"/>
    <property type="molecule type" value="Genomic_DNA"/>
</dbReference>
<keyword evidence="4 10" id="KW-0067">ATP-binding</keyword>
<accession>A0ABW3UG27</accession>
<keyword evidence="2 7" id="KW-0812">Transmembrane</keyword>
<evidence type="ECO:0000256" key="7">
    <source>
        <dbReference type="SAM" id="Phobius"/>
    </source>
</evidence>
<dbReference type="PROSITE" id="PS50893">
    <property type="entry name" value="ABC_TRANSPORTER_2"/>
    <property type="match status" value="1"/>
</dbReference>
<feature type="domain" description="ABC transporter" evidence="8">
    <location>
        <begin position="355"/>
        <end position="588"/>
    </location>
</feature>
<comment type="caution">
    <text evidence="10">The sequence shown here is derived from an EMBL/GenBank/DDBJ whole genome shotgun (WGS) entry which is preliminary data.</text>
</comment>
<evidence type="ECO:0000256" key="5">
    <source>
        <dbReference type="ARBA" id="ARBA00022989"/>
    </source>
</evidence>
<evidence type="ECO:0000259" key="8">
    <source>
        <dbReference type="PROSITE" id="PS50893"/>
    </source>
</evidence>
<dbReference type="Gene3D" id="3.40.50.300">
    <property type="entry name" value="P-loop containing nucleotide triphosphate hydrolases"/>
    <property type="match status" value="1"/>
</dbReference>
<dbReference type="PANTHER" id="PTHR43394:SF1">
    <property type="entry name" value="ATP-BINDING CASSETTE SUB-FAMILY B MEMBER 10, MITOCHONDRIAL"/>
    <property type="match status" value="1"/>
</dbReference>
<feature type="transmembrane region" description="Helical" evidence="7">
    <location>
        <begin position="263"/>
        <end position="284"/>
    </location>
</feature>
<dbReference type="PROSITE" id="PS00211">
    <property type="entry name" value="ABC_TRANSPORTER_1"/>
    <property type="match status" value="1"/>
</dbReference>
<comment type="subcellular location">
    <subcellularLocation>
        <location evidence="1">Cell membrane</location>
        <topology evidence="1">Multi-pass membrane protein</topology>
    </subcellularLocation>
</comment>
<sequence>MEALEDQRVKAEAKKNGRYYFGVYMWLLSYMKPYAWQMTLFIICGLIISLSQMGIFRVLQYIIDNIIMARDLERFRYIVLVLVGVLICMFGAMAANNLLSRLVREKASRDLQYACMKQLRRLGFSYYEKHGVGETLSLLNTDVQSVQGIYQRHFPNLVNSGLMMLVAFGFVIHTNAILMLVTMPCFFLYYLIGPFLQKKTAYWGKIARERRTEWNRKIYESISGLTEMRAYQREAWDLERYDEKHEHFNTSQKKQFIFRGARALSRQLSSFAGMLVMFICGTYLNRNGMLTVGEFVAFVMYYQMMNQNSAQIVQILVDQSLVLHQGEKIKDFMALHPDVEDPKEPVILPSVRGELKFRDVHFGYGSREILKGFYLHVHAGERIAFVGPTGNGKSTLLKLIGRFYDPVGGEIYLDGVPLHQLSLSQLRDSIGYVFQETYLFGSTIRDNIRFGSPEATDEQVVEAAQAANAHDFIMQLKDGYDTPVGERGVKLSGGQRQRISIARMFIKNPRIILLDEATSALDNVSEIEVLKALDTLMRGRTTVAVAHRLSTVRHYDRIIVIKDGVAAESGTYDELVGSKGWLYELESRTAAGNP</sequence>
<evidence type="ECO:0000256" key="1">
    <source>
        <dbReference type="ARBA" id="ARBA00004651"/>
    </source>
</evidence>
<evidence type="ECO:0000256" key="6">
    <source>
        <dbReference type="ARBA" id="ARBA00023136"/>
    </source>
</evidence>
<protein>
    <submittedName>
        <fullName evidence="10">ABC transporter ATP-binding protein</fullName>
    </submittedName>
</protein>
<dbReference type="RefSeq" id="WP_179135908.1">
    <property type="nucleotide sequence ID" value="NZ_BAABJG010000055.1"/>
</dbReference>
<dbReference type="InterPro" id="IPR039421">
    <property type="entry name" value="Type_1_exporter"/>
</dbReference>
<dbReference type="PROSITE" id="PS50929">
    <property type="entry name" value="ABC_TM1F"/>
    <property type="match status" value="1"/>
</dbReference>
<dbReference type="InterPro" id="IPR036640">
    <property type="entry name" value="ABC1_TM_sf"/>
</dbReference>
<dbReference type="GO" id="GO:0005524">
    <property type="term" value="F:ATP binding"/>
    <property type="evidence" value="ECO:0007669"/>
    <property type="project" value="UniProtKB-KW"/>
</dbReference>
<dbReference type="InterPro" id="IPR003593">
    <property type="entry name" value="AAA+_ATPase"/>
</dbReference>
<feature type="transmembrane region" description="Helical" evidence="7">
    <location>
        <begin position="162"/>
        <end position="192"/>
    </location>
</feature>
<dbReference type="PANTHER" id="PTHR43394">
    <property type="entry name" value="ATP-DEPENDENT PERMEASE MDL1, MITOCHONDRIAL"/>
    <property type="match status" value="1"/>
</dbReference>
<dbReference type="InterPro" id="IPR027417">
    <property type="entry name" value="P-loop_NTPase"/>
</dbReference>
<feature type="transmembrane region" description="Helical" evidence="7">
    <location>
        <begin position="34"/>
        <end position="56"/>
    </location>
</feature>
<dbReference type="Gene3D" id="1.20.1560.10">
    <property type="entry name" value="ABC transporter type 1, transmembrane domain"/>
    <property type="match status" value="1"/>
</dbReference>
<dbReference type="SUPFAM" id="SSF90123">
    <property type="entry name" value="ABC transporter transmembrane region"/>
    <property type="match status" value="1"/>
</dbReference>
<dbReference type="InterPro" id="IPR017871">
    <property type="entry name" value="ABC_transporter-like_CS"/>
</dbReference>
<evidence type="ECO:0000256" key="4">
    <source>
        <dbReference type="ARBA" id="ARBA00022840"/>
    </source>
</evidence>
<keyword evidence="11" id="KW-1185">Reference proteome</keyword>
<dbReference type="SUPFAM" id="SSF52540">
    <property type="entry name" value="P-loop containing nucleoside triphosphate hydrolases"/>
    <property type="match status" value="1"/>
</dbReference>
<evidence type="ECO:0000256" key="2">
    <source>
        <dbReference type="ARBA" id="ARBA00022692"/>
    </source>
</evidence>
<organism evidence="10 11">
    <name type="scientific">Paenibacillus vulneris</name>
    <dbReference type="NCBI Taxonomy" id="1133364"/>
    <lineage>
        <taxon>Bacteria</taxon>
        <taxon>Bacillati</taxon>
        <taxon>Bacillota</taxon>
        <taxon>Bacilli</taxon>
        <taxon>Bacillales</taxon>
        <taxon>Paenibacillaceae</taxon>
        <taxon>Paenibacillus</taxon>
    </lineage>
</organism>
<proteinExistence type="predicted"/>
<gene>
    <name evidence="10" type="ORF">ACFQ4B_07320</name>
</gene>
<dbReference type="InterPro" id="IPR003439">
    <property type="entry name" value="ABC_transporter-like_ATP-bd"/>
</dbReference>
<name>A0ABW3UG27_9BACL</name>
<dbReference type="Proteomes" id="UP001597180">
    <property type="component" value="Unassembled WGS sequence"/>
</dbReference>
<feature type="transmembrane region" description="Helical" evidence="7">
    <location>
        <begin position="77"/>
        <end position="95"/>
    </location>
</feature>
<evidence type="ECO:0000313" key="11">
    <source>
        <dbReference type="Proteomes" id="UP001597180"/>
    </source>
</evidence>
<dbReference type="SMART" id="SM00382">
    <property type="entry name" value="AAA"/>
    <property type="match status" value="1"/>
</dbReference>
<dbReference type="CDD" id="cd07346">
    <property type="entry name" value="ABC_6TM_exporters"/>
    <property type="match status" value="1"/>
</dbReference>
<evidence type="ECO:0000259" key="9">
    <source>
        <dbReference type="PROSITE" id="PS50929"/>
    </source>
</evidence>
<dbReference type="Pfam" id="PF00005">
    <property type="entry name" value="ABC_tran"/>
    <property type="match status" value="1"/>
</dbReference>
<dbReference type="Pfam" id="PF00664">
    <property type="entry name" value="ABC_membrane"/>
    <property type="match status" value="1"/>
</dbReference>
<dbReference type="InterPro" id="IPR011527">
    <property type="entry name" value="ABC1_TM_dom"/>
</dbReference>
<evidence type="ECO:0000256" key="3">
    <source>
        <dbReference type="ARBA" id="ARBA00022741"/>
    </source>
</evidence>
<evidence type="ECO:0000313" key="10">
    <source>
        <dbReference type="EMBL" id="MFD1219923.1"/>
    </source>
</evidence>
<keyword evidence="3" id="KW-0547">Nucleotide-binding</keyword>